<proteinExistence type="predicted"/>
<comment type="caution">
    <text evidence="3">The sequence shown here is derived from an EMBL/GenBank/DDBJ whole genome shotgun (WGS) entry which is preliminary data.</text>
</comment>
<dbReference type="SMART" id="SM00530">
    <property type="entry name" value="HTH_XRE"/>
    <property type="match status" value="1"/>
</dbReference>
<evidence type="ECO:0000313" key="4">
    <source>
        <dbReference type="Proteomes" id="UP000823611"/>
    </source>
</evidence>
<dbReference type="PROSITE" id="PS50943">
    <property type="entry name" value="HTH_CROC1"/>
    <property type="match status" value="1"/>
</dbReference>
<dbReference type="InterPro" id="IPR001387">
    <property type="entry name" value="Cro/C1-type_HTH"/>
</dbReference>
<dbReference type="PANTHER" id="PTHR46558">
    <property type="entry name" value="TRACRIPTIONAL REGULATORY PROTEIN-RELATED-RELATED"/>
    <property type="match status" value="1"/>
</dbReference>
<reference evidence="3" key="2">
    <citation type="journal article" date="2021" name="PeerJ">
        <title>Extensive microbial diversity within the chicken gut microbiome revealed by metagenomics and culture.</title>
        <authorList>
            <person name="Gilroy R."/>
            <person name="Ravi A."/>
            <person name="Getino M."/>
            <person name="Pursley I."/>
            <person name="Horton D.L."/>
            <person name="Alikhan N.F."/>
            <person name="Baker D."/>
            <person name="Gharbi K."/>
            <person name="Hall N."/>
            <person name="Watson M."/>
            <person name="Adriaenssens E.M."/>
            <person name="Foster-Nyarko E."/>
            <person name="Jarju S."/>
            <person name="Secka A."/>
            <person name="Antonio M."/>
            <person name="Oren A."/>
            <person name="Chaudhuri R.R."/>
            <person name="La Ragione R."/>
            <person name="Hildebrand F."/>
            <person name="Pallen M.J."/>
        </authorList>
    </citation>
    <scope>NUCLEOTIDE SEQUENCE</scope>
    <source>
        <strain evidence="3">F6-4510</strain>
    </source>
</reference>
<dbReference type="GO" id="GO:0003677">
    <property type="term" value="F:DNA binding"/>
    <property type="evidence" value="ECO:0007669"/>
    <property type="project" value="UniProtKB-KW"/>
</dbReference>
<sequence>MTFGERLIKLRTERGYPNRTQFAKILGIPSTTLRNYEKDEREAGHKFLIQISNFFDVTVDYLLGVTDEENNYNENRSTPTSNDNEIVSLYNLLDTEDKAEIRGLIKGMLRAEKYSASKSKLHA</sequence>
<name>A0A9D9H309_9FIRM</name>
<evidence type="ECO:0000256" key="1">
    <source>
        <dbReference type="ARBA" id="ARBA00023125"/>
    </source>
</evidence>
<protein>
    <submittedName>
        <fullName evidence="3">Helix-turn-helix transcriptional regulator</fullName>
    </submittedName>
</protein>
<gene>
    <name evidence="3" type="ORF">IAC55_02115</name>
</gene>
<dbReference type="SUPFAM" id="SSF47413">
    <property type="entry name" value="lambda repressor-like DNA-binding domains"/>
    <property type="match status" value="1"/>
</dbReference>
<dbReference type="CDD" id="cd00093">
    <property type="entry name" value="HTH_XRE"/>
    <property type="match status" value="1"/>
</dbReference>
<dbReference type="InterPro" id="IPR010982">
    <property type="entry name" value="Lambda_DNA-bd_dom_sf"/>
</dbReference>
<dbReference type="EMBL" id="JADIMX010000041">
    <property type="protein sequence ID" value="MBO8434104.1"/>
    <property type="molecule type" value="Genomic_DNA"/>
</dbReference>
<dbReference type="AlphaFoldDB" id="A0A9D9H309"/>
<accession>A0A9D9H309</accession>
<dbReference type="Pfam" id="PF01381">
    <property type="entry name" value="HTH_3"/>
    <property type="match status" value="1"/>
</dbReference>
<feature type="domain" description="HTH cro/C1-type" evidence="2">
    <location>
        <begin position="7"/>
        <end position="62"/>
    </location>
</feature>
<dbReference type="PANTHER" id="PTHR46558:SF14">
    <property type="entry name" value="HTH-TYPE TRANSCRIPTIONAL REGULATOR ANSR"/>
    <property type="match status" value="1"/>
</dbReference>
<dbReference type="Proteomes" id="UP000823611">
    <property type="component" value="Unassembled WGS sequence"/>
</dbReference>
<evidence type="ECO:0000259" key="2">
    <source>
        <dbReference type="PROSITE" id="PS50943"/>
    </source>
</evidence>
<dbReference type="Gene3D" id="1.10.260.40">
    <property type="entry name" value="lambda repressor-like DNA-binding domains"/>
    <property type="match status" value="1"/>
</dbReference>
<reference evidence="3" key="1">
    <citation type="submission" date="2020-10" db="EMBL/GenBank/DDBJ databases">
        <authorList>
            <person name="Gilroy R."/>
        </authorList>
    </citation>
    <scope>NUCLEOTIDE SEQUENCE</scope>
    <source>
        <strain evidence="3">F6-4510</strain>
    </source>
</reference>
<organism evidence="3 4">
    <name type="scientific">Candidatus Fimicola merdigallinarum</name>
    <dbReference type="NCBI Taxonomy" id="2840819"/>
    <lineage>
        <taxon>Bacteria</taxon>
        <taxon>Bacillati</taxon>
        <taxon>Bacillota</taxon>
        <taxon>Clostridia</taxon>
        <taxon>Lachnospirales</taxon>
        <taxon>Lachnospiraceae</taxon>
        <taxon>Lachnospiraceae incertae sedis</taxon>
        <taxon>Candidatus Fimicola</taxon>
    </lineage>
</organism>
<evidence type="ECO:0000313" key="3">
    <source>
        <dbReference type="EMBL" id="MBO8434104.1"/>
    </source>
</evidence>
<keyword evidence="1" id="KW-0238">DNA-binding</keyword>